<dbReference type="GO" id="GO:0006310">
    <property type="term" value="P:DNA recombination"/>
    <property type="evidence" value="ECO:0007669"/>
    <property type="project" value="UniProtKB-KW"/>
</dbReference>
<evidence type="ECO:0000259" key="11">
    <source>
        <dbReference type="PROSITE" id="PS51900"/>
    </source>
</evidence>
<dbReference type="SUPFAM" id="SSF56349">
    <property type="entry name" value="DNA breaking-rejoining enzymes"/>
    <property type="match status" value="2"/>
</dbReference>
<organism evidence="15">
    <name type="scientific">uncultured Caudovirales phage</name>
    <dbReference type="NCBI Taxonomy" id="2100421"/>
    <lineage>
        <taxon>Viruses</taxon>
        <taxon>Duplodnaviria</taxon>
        <taxon>Heunggongvirae</taxon>
        <taxon>Uroviricota</taxon>
        <taxon>Caudoviricetes</taxon>
        <taxon>Peduoviridae</taxon>
        <taxon>Maltschvirus</taxon>
        <taxon>Maltschvirus maltsch</taxon>
    </lineage>
</organism>
<dbReference type="Pfam" id="PF22022">
    <property type="entry name" value="Phage_int_M"/>
    <property type="match status" value="1"/>
</dbReference>
<dbReference type="InterPro" id="IPR044068">
    <property type="entry name" value="CB"/>
</dbReference>
<proteinExistence type="inferred from homology"/>
<dbReference type="InterPro" id="IPR002104">
    <property type="entry name" value="Integrase_catalytic"/>
</dbReference>
<keyword evidence="5" id="KW-0229">DNA integration</keyword>
<reference evidence="15" key="1">
    <citation type="submission" date="2020-05" db="EMBL/GenBank/DDBJ databases">
        <authorList>
            <person name="Chiriac C."/>
            <person name="Salcher M."/>
            <person name="Ghai R."/>
            <person name="Kavagutti S V."/>
        </authorList>
    </citation>
    <scope>NUCLEOTIDE SEQUENCE</scope>
</reference>
<evidence type="ECO:0000313" key="12">
    <source>
        <dbReference type="EMBL" id="CAB4166986.1"/>
    </source>
</evidence>
<dbReference type="PROSITE" id="PS51900">
    <property type="entry name" value="CB"/>
    <property type="match status" value="1"/>
</dbReference>
<evidence type="ECO:0000256" key="2">
    <source>
        <dbReference type="ARBA" id="ARBA00016082"/>
    </source>
</evidence>
<evidence type="ECO:0000256" key="6">
    <source>
        <dbReference type="ARBA" id="ARBA00023125"/>
    </source>
</evidence>
<dbReference type="EMBL" id="LR798433">
    <property type="protein sequence ID" value="CAB5231439.1"/>
    <property type="molecule type" value="Genomic_DNA"/>
</dbReference>
<dbReference type="InterPro" id="IPR013762">
    <property type="entry name" value="Integrase-like_cat_sf"/>
</dbReference>
<keyword evidence="4" id="KW-0378">Hydrolase</keyword>
<dbReference type="InterPro" id="IPR050090">
    <property type="entry name" value="Tyrosine_recombinase_XerCD"/>
</dbReference>
<dbReference type="Gene3D" id="1.10.150.130">
    <property type="match status" value="1"/>
</dbReference>
<dbReference type="GO" id="GO:0016787">
    <property type="term" value="F:hydrolase activity"/>
    <property type="evidence" value="ECO:0007669"/>
    <property type="project" value="UniProtKB-KW"/>
</dbReference>
<gene>
    <name evidence="14" type="ORF">UFOVP1034_73</name>
    <name evidence="15" type="ORF">UFOVP1177_73</name>
    <name evidence="16" type="ORF">UFOVP1243_60</name>
    <name evidence="17" type="ORF">UFOVP1581_85</name>
    <name evidence="12" type="ORF">UFOVP854_85</name>
    <name evidence="13" type="ORF">UFOVP964_85</name>
</gene>
<evidence type="ECO:0000256" key="5">
    <source>
        <dbReference type="ARBA" id="ARBA00022908"/>
    </source>
</evidence>
<dbReference type="Pfam" id="PF00589">
    <property type="entry name" value="Phage_integrase"/>
    <property type="match status" value="2"/>
</dbReference>
<feature type="domain" description="Core-binding (CB)" evidence="11">
    <location>
        <begin position="49"/>
        <end position="133"/>
    </location>
</feature>
<dbReference type="EMBL" id="LR797132">
    <property type="protein sequence ID" value="CAB4189117.1"/>
    <property type="molecule type" value="Genomic_DNA"/>
</dbReference>
<keyword evidence="3" id="KW-0808">Transferase</keyword>
<evidence type="ECO:0000259" key="10">
    <source>
        <dbReference type="PROSITE" id="PS51898"/>
    </source>
</evidence>
<dbReference type="GO" id="GO:0015074">
    <property type="term" value="P:DNA integration"/>
    <property type="evidence" value="ECO:0007669"/>
    <property type="project" value="UniProtKB-KW"/>
</dbReference>
<evidence type="ECO:0000313" key="17">
    <source>
        <dbReference type="EMBL" id="CAB5231439.1"/>
    </source>
</evidence>
<evidence type="ECO:0000256" key="3">
    <source>
        <dbReference type="ARBA" id="ARBA00022679"/>
    </source>
</evidence>
<evidence type="ECO:0000256" key="9">
    <source>
        <dbReference type="PROSITE-ProRule" id="PRU01248"/>
    </source>
</evidence>
<accession>A0A6J5R3D3</accession>
<keyword evidence="6 9" id="KW-0238">DNA-binding</keyword>
<dbReference type="Gene3D" id="1.10.443.10">
    <property type="entry name" value="Intergrase catalytic core"/>
    <property type="match status" value="2"/>
</dbReference>
<keyword evidence="8" id="KW-1179">Viral genome integration</keyword>
<dbReference type="GO" id="GO:0003677">
    <property type="term" value="F:DNA binding"/>
    <property type="evidence" value="ECO:0007669"/>
    <property type="project" value="UniProtKB-UniRule"/>
</dbReference>
<dbReference type="CDD" id="cd00397">
    <property type="entry name" value="DNA_BRE_C"/>
    <property type="match status" value="1"/>
</dbReference>
<dbReference type="PANTHER" id="PTHR30349:SF64">
    <property type="entry name" value="PROPHAGE INTEGRASE INTD-RELATED"/>
    <property type="match status" value="1"/>
</dbReference>
<dbReference type="InterPro" id="IPR011010">
    <property type="entry name" value="DNA_brk_join_enz"/>
</dbReference>
<evidence type="ECO:0000313" key="15">
    <source>
        <dbReference type="EMBL" id="CAB4189117.1"/>
    </source>
</evidence>
<dbReference type="InterPro" id="IPR010998">
    <property type="entry name" value="Integrase_recombinase_N"/>
</dbReference>
<evidence type="ECO:0000313" key="13">
    <source>
        <dbReference type="EMBL" id="CAB4174791.1"/>
    </source>
</evidence>
<dbReference type="EMBL" id="LR796798">
    <property type="protein sequence ID" value="CAB4166986.1"/>
    <property type="molecule type" value="Genomic_DNA"/>
</dbReference>
<evidence type="ECO:0000313" key="16">
    <source>
        <dbReference type="EMBL" id="CAB4193331.1"/>
    </source>
</evidence>
<sequence length="437" mass="49287">MAYAVKRKGRFTAYYRQDGKVKSVGTYSTRAKALNAGLLAEEGEFNLTPNNQNTFNTYLAQLAINPDIRVITRKTYMTLLKKYAQPSLGSRRISAITKKDIKALFDNLASQGISPSTISHLKTSLGSLFRLAVDDEAIATNPTHRIRVANPKPDPTYTLEPQDFQAILKNLPTDGSILLARFLIASGCRYGEATELRVKDFNFQSKEVYIKRTVSDVGYKYHTEGKRFLVVPATKNGNKRTVVLSKALLAEIKTFVQTKALSKDELVFSKHLVEKPSKIGSPTTSVGKPYTVGSRRFQHSTTYSYNVGGCRCEACKKAVKEYRNHYRKDKEKGKVESLSKSLSKSESLSKSLSERHLPRDKWRAIWNEAINKSGIGWYPTTHDLRHANATQLLKNGVDVHEVKERLGHQSIVTTERYLHRIRHQQSNAAEVVNDYLE</sequence>
<evidence type="ECO:0000256" key="7">
    <source>
        <dbReference type="ARBA" id="ARBA00023172"/>
    </source>
</evidence>
<name>A0A6J5R3D3_9CAUD</name>
<dbReference type="PANTHER" id="PTHR30349">
    <property type="entry name" value="PHAGE INTEGRASE-RELATED"/>
    <property type="match status" value="1"/>
</dbReference>
<dbReference type="InterPro" id="IPR053876">
    <property type="entry name" value="Phage_int_M"/>
</dbReference>
<dbReference type="GO" id="GO:0075713">
    <property type="term" value="P:establishment of integrated proviral latency"/>
    <property type="evidence" value="ECO:0007669"/>
    <property type="project" value="UniProtKB-KW"/>
</dbReference>
<keyword evidence="7" id="KW-0233">DNA recombination</keyword>
<dbReference type="EMBL" id="LR797196">
    <property type="protein sequence ID" value="CAB4193331.1"/>
    <property type="molecule type" value="Genomic_DNA"/>
</dbReference>
<evidence type="ECO:0000256" key="8">
    <source>
        <dbReference type="ARBA" id="ARBA00023195"/>
    </source>
</evidence>
<evidence type="ECO:0000256" key="4">
    <source>
        <dbReference type="ARBA" id="ARBA00022801"/>
    </source>
</evidence>
<protein>
    <recommendedName>
        <fullName evidence="2">Integrase</fullName>
    </recommendedName>
</protein>
<dbReference type="GO" id="GO:0044826">
    <property type="term" value="P:viral genome integration into host DNA"/>
    <property type="evidence" value="ECO:0007669"/>
    <property type="project" value="UniProtKB-KW"/>
</dbReference>
<evidence type="ECO:0000256" key="1">
    <source>
        <dbReference type="ARBA" id="ARBA00008857"/>
    </source>
</evidence>
<dbReference type="EMBL" id="LR796924">
    <property type="protein sequence ID" value="CAB4174791.1"/>
    <property type="molecule type" value="Genomic_DNA"/>
</dbReference>
<keyword evidence="8" id="KW-1160">Virus entry into host cell</keyword>
<feature type="domain" description="Tyr recombinase" evidence="10">
    <location>
        <begin position="154"/>
        <end position="430"/>
    </location>
</feature>
<dbReference type="EMBL" id="LR796979">
    <property type="protein sequence ID" value="CAB4179336.1"/>
    <property type="molecule type" value="Genomic_DNA"/>
</dbReference>
<comment type="similarity">
    <text evidence="1">Belongs to the 'phage' integrase family.</text>
</comment>
<dbReference type="PROSITE" id="PS51898">
    <property type="entry name" value="TYR_RECOMBINASE"/>
    <property type="match status" value="1"/>
</dbReference>
<evidence type="ECO:0000313" key="14">
    <source>
        <dbReference type="EMBL" id="CAB4179336.1"/>
    </source>
</evidence>
<dbReference type="GO" id="GO:0016740">
    <property type="term" value="F:transferase activity"/>
    <property type="evidence" value="ECO:0007669"/>
    <property type="project" value="UniProtKB-KW"/>
</dbReference>